<evidence type="ECO:0000313" key="4">
    <source>
        <dbReference type="EMBL" id="MED6108142.1"/>
    </source>
</evidence>
<dbReference type="PANTHER" id="PTHR46236">
    <property type="entry name" value="TRAF-LIKE SUPERFAMILY PROTEIN"/>
    <property type="match status" value="1"/>
</dbReference>
<dbReference type="PANTHER" id="PTHR46236:SF35">
    <property type="entry name" value="MATH DOMAIN-CONTAINING PROTEIN"/>
    <property type="match status" value="1"/>
</dbReference>
<dbReference type="InterPro" id="IPR002083">
    <property type="entry name" value="MATH/TRAF_dom"/>
</dbReference>
<sequence>MEDHHHHQSFQVETIVKYSWTIKNVSELECMELYSDTFFTGPYPWRILITPKAANTGRGLSIYLEAVDTNGGTRYADYFNLHFQLLETCENKHTFGCSKNVKFGYKSLISSAEFLSSSNGFLVDDTCTVVAEVLVKKSIFDDYNHSSPKDVLVDFKGLCKIGKEFVQILEEVCSRHPNLVEIHRKRKMSEKFNEWLFTTLGKVLHFLKTKKVKDMLNDDACKELQYLWEELEMVKFDDDLSWLKKHVESALGVKKTVEWEMKVKRLKGSVDALEGEVKSFKEQMIVAERSLERARRELGKEKEGFVVSLVIDLDDDLACEIL</sequence>
<dbReference type="PROSITE" id="PS50144">
    <property type="entry name" value="MATH"/>
    <property type="match status" value="1"/>
</dbReference>
<gene>
    <name evidence="4" type="ORF">PIB30_020589</name>
</gene>
<comment type="caution">
    <text evidence="4">The sequence shown here is derived from an EMBL/GenBank/DDBJ whole genome shotgun (WGS) entry which is preliminary data.</text>
</comment>
<keyword evidence="1 2" id="KW-0175">Coiled coil</keyword>
<name>A0ABU6Q8H2_9FABA</name>
<dbReference type="Pfam" id="PF22486">
    <property type="entry name" value="MATH_2"/>
    <property type="match status" value="1"/>
</dbReference>
<dbReference type="Gene3D" id="2.60.210.10">
    <property type="entry name" value="Apoptosis, Tumor Necrosis Factor Receptor Associated Protein 2, Chain A"/>
    <property type="match status" value="1"/>
</dbReference>
<dbReference type="InterPro" id="IPR050804">
    <property type="entry name" value="MCC"/>
</dbReference>
<evidence type="ECO:0000256" key="1">
    <source>
        <dbReference type="ARBA" id="ARBA00023054"/>
    </source>
</evidence>
<reference evidence="4 5" key="1">
    <citation type="journal article" date="2023" name="Plants (Basel)">
        <title>Bridging the Gap: Combining Genomics and Transcriptomics Approaches to Understand Stylosanthes scabra, an Orphan Legume from the Brazilian Caatinga.</title>
        <authorList>
            <person name="Ferreira-Neto J.R.C."/>
            <person name="da Silva M.D."/>
            <person name="Binneck E."/>
            <person name="de Melo N.F."/>
            <person name="da Silva R.H."/>
            <person name="de Melo A.L.T.M."/>
            <person name="Pandolfi V."/>
            <person name="Bustamante F.O."/>
            <person name="Brasileiro-Vidal A.C."/>
            <person name="Benko-Iseppon A.M."/>
        </authorList>
    </citation>
    <scope>NUCLEOTIDE SEQUENCE [LARGE SCALE GENOMIC DNA]</scope>
    <source>
        <tissue evidence="4">Leaves</tissue>
    </source>
</reference>
<evidence type="ECO:0000256" key="2">
    <source>
        <dbReference type="SAM" id="Coils"/>
    </source>
</evidence>
<organism evidence="4 5">
    <name type="scientific">Stylosanthes scabra</name>
    <dbReference type="NCBI Taxonomy" id="79078"/>
    <lineage>
        <taxon>Eukaryota</taxon>
        <taxon>Viridiplantae</taxon>
        <taxon>Streptophyta</taxon>
        <taxon>Embryophyta</taxon>
        <taxon>Tracheophyta</taxon>
        <taxon>Spermatophyta</taxon>
        <taxon>Magnoliopsida</taxon>
        <taxon>eudicotyledons</taxon>
        <taxon>Gunneridae</taxon>
        <taxon>Pentapetalae</taxon>
        <taxon>rosids</taxon>
        <taxon>fabids</taxon>
        <taxon>Fabales</taxon>
        <taxon>Fabaceae</taxon>
        <taxon>Papilionoideae</taxon>
        <taxon>50 kb inversion clade</taxon>
        <taxon>dalbergioids sensu lato</taxon>
        <taxon>Dalbergieae</taxon>
        <taxon>Pterocarpus clade</taxon>
        <taxon>Stylosanthes</taxon>
    </lineage>
</organism>
<proteinExistence type="predicted"/>
<evidence type="ECO:0000313" key="5">
    <source>
        <dbReference type="Proteomes" id="UP001341840"/>
    </source>
</evidence>
<protein>
    <recommendedName>
        <fullName evidence="3">MATH domain-containing protein</fullName>
    </recommendedName>
</protein>
<dbReference type="Proteomes" id="UP001341840">
    <property type="component" value="Unassembled WGS sequence"/>
</dbReference>
<accession>A0ABU6Q8H2</accession>
<feature type="domain" description="MATH" evidence="3">
    <location>
        <begin position="15"/>
        <end position="133"/>
    </location>
</feature>
<keyword evidence="5" id="KW-1185">Reference proteome</keyword>
<dbReference type="InterPro" id="IPR008974">
    <property type="entry name" value="TRAF-like"/>
</dbReference>
<dbReference type="EMBL" id="JASCZI010000066">
    <property type="protein sequence ID" value="MED6108142.1"/>
    <property type="molecule type" value="Genomic_DNA"/>
</dbReference>
<feature type="coiled-coil region" evidence="2">
    <location>
        <begin position="263"/>
        <end position="297"/>
    </location>
</feature>
<evidence type="ECO:0000259" key="3">
    <source>
        <dbReference type="PROSITE" id="PS50144"/>
    </source>
</evidence>
<dbReference type="SUPFAM" id="SSF49599">
    <property type="entry name" value="TRAF domain-like"/>
    <property type="match status" value="1"/>
</dbReference>
<dbReference type="CDD" id="cd00121">
    <property type="entry name" value="MATH"/>
    <property type="match status" value="1"/>
</dbReference>